<reference evidence="3" key="1">
    <citation type="submission" date="2018-11" db="EMBL/GenBank/DDBJ databases">
        <authorList>
            <consortium name="Genoscope - CEA"/>
            <person name="William W."/>
        </authorList>
    </citation>
    <scope>NUCLEOTIDE SEQUENCE</scope>
</reference>
<dbReference type="PANTHER" id="PTHR47864">
    <property type="entry name" value="TRANSMEMBRANE PROTEIN"/>
    <property type="match status" value="1"/>
</dbReference>
<sequence length="436" mass="50545">MGDKEKNQYTLWNSEETKVLIELLVEGIQRAWRDSIGIMNKATVEHKILPVLNERLGCQKTHKHYLSRIKFLKGQYQCYVDLLNNSSGFGWDPIMKRFVASNEVWNDYLKGHPNHKFLRYDSSEQFDDLKIIFDCETANGSSAIGLGDTTDARVLTVGDSQVQDNLNFEDINDDVYAQQPSPENGVKRRVEKLVSRKRSRSDASSSAVEINSDQSDAMVMMTSKILTSITQREERQQKEAEKREAEKKKNTVTLIYSLGMKDVFTDMCFIMESTFEEEQQMYDEMQANQMEEDESENRIQRPIRRPITNIGYDYIQNVLKEDPEHFRSLYHMYPSSFEKFCDLIRMKAGLRDTRNICIEEMVATFLLIVGQGSKYGYTKDTFKRSKFTISENFHKVLRALNTLAPDLMVKTGVATAAKISESTRFYPYFKVQINFT</sequence>
<proteinExistence type="predicted"/>
<dbReference type="InterPro" id="IPR024752">
    <property type="entry name" value="Myb/SANT-like_dom"/>
</dbReference>
<protein>
    <submittedName>
        <fullName evidence="3">Uncharacterized protein</fullName>
    </submittedName>
</protein>
<dbReference type="InterPro" id="IPR055314">
    <property type="entry name" value="At2g29880-like"/>
</dbReference>
<evidence type="ECO:0000259" key="1">
    <source>
        <dbReference type="Pfam" id="PF12776"/>
    </source>
</evidence>
<evidence type="ECO:0000259" key="2">
    <source>
        <dbReference type="Pfam" id="PF26138"/>
    </source>
</evidence>
<dbReference type="EMBL" id="LR031876">
    <property type="protein sequence ID" value="VDD35077.1"/>
    <property type="molecule type" value="Genomic_DNA"/>
</dbReference>
<evidence type="ECO:0000313" key="3">
    <source>
        <dbReference type="EMBL" id="VDD35077.1"/>
    </source>
</evidence>
<organism evidence="3">
    <name type="scientific">Brassica oleracea</name>
    <name type="common">Wild cabbage</name>
    <dbReference type="NCBI Taxonomy" id="3712"/>
    <lineage>
        <taxon>Eukaryota</taxon>
        <taxon>Viridiplantae</taxon>
        <taxon>Streptophyta</taxon>
        <taxon>Embryophyta</taxon>
        <taxon>Tracheophyta</taxon>
        <taxon>Spermatophyta</taxon>
        <taxon>Magnoliopsida</taxon>
        <taxon>eudicotyledons</taxon>
        <taxon>Gunneridae</taxon>
        <taxon>Pentapetalae</taxon>
        <taxon>rosids</taxon>
        <taxon>malvids</taxon>
        <taxon>Brassicales</taxon>
        <taxon>Brassicaceae</taxon>
        <taxon>Brassiceae</taxon>
        <taxon>Brassica</taxon>
    </lineage>
</organism>
<dbReference type="Pfam" id="PF26138">
    <property type="entry name" value="DUF8040"/>
    <property type="match status" value="1"/>
</dbReference>
<accession>A0A3P6DU51</accession>
<name>A0A3P6DU51_BRAOL</name>
<dbReference type="AlphaFoldDB" id="A0A3P6DU51"/>
<feature type="domain" description="Myb/SANT-like" evidence="1">
    <location>
        <begin position="12"/>
        <end position="108"/>
    </location>
</feature>
<gene>
    <name evidence="3" type="ORF">BOLC7T40637H</name>
</gene>
<dbReference type="Pfam" id="PF12776">
    <property type="entry name" value="Myb_DNA-bind_3"/>
    <property type="match status" value="1"/>
</dbReference>
<dbReference type="InterPro" id="IPR058353">
    <property type="entry name" value="DUF8040"/>
</dbReference>
<feature type="domain" description="DUF8040" evidence="2">
    <location>
        <begin position="311"/>
        <end position="400"/>
    </location>
</feature>
<dbReference type="PANTHER" id="PTHR47864:SF10">
    <property type="entry name" value="MYB_SANT-LIKE DNA-BINDING DOMAIN PROTEIN"/>
    <property type="match status" value="1"/>
</dbReference>